<evidence type="ECO:0000256" key="1">
    <source>
        <dbReference type="ARBA" id="ARBA00011066"/>
    </source>
</evidence>
<dbReference type="InterPro" id="IPR001048">
    <property type="entry name" value="Asp/Glu/Uridylate_kinase"/>
</dbReference>
<accession>A0A0S7WL53</accession>
<dbReference type="InterPro" id="IPR003964">
    <property type="entry name" value="Carb_kinase"/>
</dbReference>
<reference evidence="6 7" key="1">
    <citation type="journal article" date="2015" name="Microbiome">
        <title>Genomic resolution of linkages in carbon, nitrogen, and sulfur cycling among widespread estuary sediment bacteria.</title>
        <authorList>
            <person name="Baker B.J."/>
            <person name="Lazar C.S."/>
            <person name="Teske A.P."/>
            <person name="Dick G.J."/>
        </authorList>
    </citation>
    <scope>NUCLEOTIDE SEQUENCE [LARGE SCALE GENOMIC DNA]</scope>
    <source>
        <strain evidence="6">DG_26</strain>
    </source>
</reference>
<dbReference type="PRINTS" id="PR01469">
    <property type="entry name" value="CARBMTKINASE"/>
</dbReference>
<dbReference type="PIRSF" id="PIRSF000723">
    <property type="entry name" value="Carbamate_kin"/>
    <property type="match status" value="1"/>
</dbReference>
<dbReference type="PATRIC" id="fig|1703771.3.peg.100"/>
<dbReference type="Gene3D" id="3.40.1160.10">
    <property type="entry name" value="Acetylglutamate kinase-like"/>
    <property type="match status" value="1"/>
</dbReference>
<dbReference type="FunFam" id="3.40.1160.10:FF:000007">
    <property type="entry name" value="Carbamate kinase"/>
    <property type="match status" value="1"/>
</dbReference>
<dbReference type="GO" id="GO:0019546">
    <property type="term" value="P:L-arginine deiminase pathway"/>
    <property type="evidence" value="ECO:0007669"/>
    <property type="project" value="TreeGrafter"/>
</dbReference>
<comment type="caution">
    <text evidence="6">The sequence shown here is derived from an EMBL/GenBank/DDBJ whole genome shotgun (WGS) entry which is preliminary data.</text>
</comment>
<keyword evidence="3 4" id="KW-0418">Kinase</keyword>
<dbReference type="PANTHER" id="PTHR30409">
    <property type="entry name" value="CARBAMATE KINASE"/>
    <property type="match status" value="1"/>
</dbReference>
<dbReference type="GO" id="GO:0005829">
    <property type="term" value="C:cytosol"/>
    <property type="evidence" value="ECO:0007669"/>
    <property type="project" value="TreeGrafter"/>
</dbReference>
<organism evidence="6 7">
    <name type="scientific">candidate division TA06 bacterium DG_26</name>
    <dbReference type="NCBI Taxonomy" id="1703771"/>
    <lineage>
        <taxon>Bacteria</taxon>
        <taxon>Bacteria division TA06</taxon>
    </lineage>
</organism>
<gene>
    <name evidence="6" type="ORF">AMJ40_01430</name>
</gene>
<name>A0A0S7WL53_UNCT6</name>
<protein>
    <recommendedName>
        <fullName evidence="4">Carbamate kinase</fullName>
    </recommendedName>
</protein>
<keyword evidence="2 4" id="KW-0808">Transferase</keyword>
<dbReference type="Pfam" id="PF00696">
    <property type="entry name" value="AA_kinase"/>
    <property type="match status" value="1"/>
</dbReference>
<evidence type="ECO:0000259" key="5">
    <source>
        <dbReference type="Pfam" id="PF00696"/>
    </source>
</evidence>
<dbReference type="EMBL" id="LIZT01000010">
    <property type="protein sequence ID" value="KPJ50888.1"/>
    <property type="molecule type" value="Genomic_DNA"/>
</dbReference>
<dbReference type="AlphaFoldDB" id="A0A0S7WL53"/>
<dbReference type="NCBIfam" id="NF009007">
    <property type="entry name" value="PRK12352.1"/>
    <property type="match status" value="1"/>
</dbReference>
<comment type="similarity">
    <text evidence="1 4">Belongs to the carbamate kinase family.</text>
</comment>
<proteinExistence type="inferred from homology"/>
<dbReference type="PANTHER" id="PTHR30409:SF1">
    <property type="entry name" value="CARBAMATE KINASE-RELATED"/>
    <property type="match status" value="1"/>
</dbReference>
<evidence type="ECO:0000256" key="2">
    <source>
        <dbReference type="ARBA" id="ARBA00022679"/>
    </source>
</evidence>
<evidence type="ECO:0000256" key="3">
    <source>
        <dbReference type="ARBA" id="ARBA00022777"/>
    </source>
</evidence>
<dbReference type="Proteomes" id="UP000051124">
    <property type="component" value="Unassembled WGS sequence"/>
</dbReference>
<sequence>MKRIATCAIGGNSIIKPGQRGTQDEQFHNARETAKHVASMIEEGYDVVITHGNGPQVGNALLRVEVSKDIAPPLSLDMCGAQTQAELGYMIQQSLYNELQSRGNGRIVCTVVTQVVIDPSDPSFLHPTKPIGPFYREKIEEWHMIEDAGRGYRRVVASPAPKEIVEADLIKKLLLEGFIVVAVGGGGIPVTKDERGNLKGIAAVIDKDHASSLLATTLGAHTFLISTDVERVYLNYRRPNQVGLRRLEVQEAKEYLAKGHFHEGSMAPKIRAAIDFLENGGSEAIITSPELIPQALAGEDGTKMYKKGAI</sequence>
<evidence type="ECO:0000313" key="7">
    <source>
        <dbReference type="Proteomes" id="UP000051124"/>
    </source>
</evidence>
<dbReference type="GO" id="GO:0008804">
    <property type="term" value="F:carbamate kinase activity"/>
    <property type="evidence" value="ECO:0007669"/>
    <property type="project" value="InterPro"/>
</dbReference>
<feature type="domain" description="Aspartate/glutamate/uridylate kinase" evidence="5">
    <location>
        <begin position="8"/>
        <end position="288"/>
    </location>
</feature>
<dbReference type="SUPFAM" id="SSF53633">
    <property type="entry name" value="Carbamate kinase-like"/>
    <property type="match status" value="1"/>
</dbReference>
<dbReference type="InterPro" id="IPR036393">
    <property type="entry name" value="AceGlu_kinase-like_sf"/>
</dbReference>
<evidence type="ECO:0000313" key="6">
    <source>
        <dbReference type="EMBL" id="KPJ50888.1"/>
    </source>
</evidence>
<evidence type="ECO:0000256" key="4">
    <source>
        <dbReference type="PIRNR" id="PIRNR000723"/>
    </source>
</evidence>
<dbReference type="CDD" id="cd04235">
    <property type="entry name" value="AAK_CK"/>
    <property type="match status" value="1"/>
</dbReference>